<dbReference type="PANTHER" id="PTHR30290">
    <property type="entry name" value="PERIPLASMIC BINDING COMPONENT OF ABC TRANSPORTER"/>
    <property type="match status" value="1"/>
</dbReference>
<evidence type="ECO:0000259" key="2">
    <source>
        <dbReference type="Pfam" id="PF00496"/>
    </source>
</evidence>
<dbReference type="Proteomes" id="UP001596058">
    <property type="component" value="Unassembled WGS sequence"/>
</dbReference>
<keyword evidence="1" id="KW-0732">Signal</keyword>
<dbReference type="Gene3D" id="3.90.76.10">
    <property type="entry name" value="Dipeptide-binding Protein, Domain 1"/>
    <property type="match status" value="1"/>
</dbReference>
<dbReference type="SUPFAM" id="SSF53850">
    <property type="entry name" value="Periplasmic binding protein-like II"/>
    <property type="match status" value="1"/>
</dbReference>
<dbReference type="PANTHER" id="PTHR30290:SF65">
    <property type="entry name" value="MONOACYL PHOSPHATIDYLINOSITOL TETRAMANNOSIDE-BINDING PROTEIN LPQW-RELATED"/>
    <property type="match status" value="1"/>
</dbReference>
<feature type="signal peptide" evidence="1">
    <location>
        <begin position="1"/>
        <end position="24"/>
    </location>
</feature>
<sequence length="504" mass="54073">MTLKPRRPALLMIALAVLVAGCSAPQPPASYGGSTLRYVAAGSPAAASNDPHGGLANESDTLRFSLLYDVLTVPGDDGTAEPRLAASWEPDRTLTRWTFRLRPEATFTDGRPVRAADVLYSLRRIERKAAENYGRLASFDTQASTAPDDHTVVLVSRTPNALAPEALESVTFVVPEGNEDFGKPVPGSGPFQMAGGDAQAAVLKRNPRWWGPRPSLDGVEIRAVADPQARAAAVTSGQADVAGSVSPAAAKAAGTDVRVVRRTPVTQYPFVMRLDRKPFDDPRVREAFKLAADRQALVDTVFLGYGQVANDLPTPYDASYPKDLAQRPRDVARAKELLAAAGHVDGLEVTLHTSTSYPGMDSAATLYARQLADVGVTATVRNDPPDTYFTDVWSKADFYTGYFGGIPFTDIARVSLLSTSPTNETAWTRPAWDKAFTEALAVRDHADRNGRLGVLQKELWKDGGYVVWGLGEGLDLTSPAVHGLPTGPGFQRFLLDGVRLGDAS</sequence>
<dbReference type="InterPro" id="IPR039424">
    <property type="entry name" value="SBP_5"/>
</dbReference>
<dbReference type="PROSITE" id="PS51257">
    <property type="entry name" value="PROKAR_LIPOPROTEIN"/>
    <property type="match status" value="1"/>
</dbReference>
<dbReference type="CDD" id="cd08503">
    <property type="entry name" value="PBP2_NikA_DppA_OppA_like_17"/>
    <property type="match status" value="1"/>
</dbReference>
<dbReference type="Gene3D" id="3.40.190.10">
    <property type="entry name" value="Periplasmic binding protein-like II"/>
    <property type="match status" value="1"/>
</dbReference>
<dbReference type="InterPro" id="IPR030678">
    <property type="entry name" value="Peptide/Ni-bd"/>
</dbReference>
<evidence type="ECO:0000256" key="1">
    <source>
        <dbReference type="SAM" id="SignalP"/>
    </source>
</evidence>
<gene>
    <name evidence="3" type="ORF">ACFPZ3_57225</name>
</gene>
<proteinExistence type="predicted"/>
<keyword evidence="4" id="KW-1185">Reference proteome</keyword>
<comment type="caution">
    <text evidence="3">The sequence shown here is derived from an EMBL/GenBank/DDBJ whole genome shotgun (WGS) entry which is preliminary data.</text>
</comment>
<reference evidence="4" key="1">
    <citation type="journal article" date="2019" name="Int. J. Syst. Evol. Microbiol.">
        <title>The Global Catalogue of Microorganisms (GCM) 10K type strain sequencing project: providing services to taxonomists for standard genome sequencing and annotation.</title>
        <authorList>
            <consortium name="The Broad Institute Genomics Platform"/>
            <consortium name="The Broad Institute Genome Sequencing Center for Infectious Disease"/>
            <person name="Wu L."/>
            <person name="Ma J."/>
        </authorList>
    </citation>
    <scope>NUCLEOTIDE SEQUENCE [LARGE SCALE GENOMIC DNA]</scope>
    <source>
        <strain evidence="4">CCUG 53903</strain>
    </source>
</reference>
<dbReference type="Pfam" id="PF00496">
    <property type="entry name" value="SBP_bac_5"/>
    <property type="match status" value="1"/>
</dbReference>
<feature type="chain" id="PRO_5047343371" evidence="1">
    <location>
        <begin position="25"/>
        <end position="504"/>
    </location>
</feature>
<protein>
    <submittedName>
        <fullName evidence="3">ABC transporter substrate-binding protein</fullName>
    </submittedName>
</protein>
<dbReference type="RefSeq" id="WP_379522882.1">
    <property type="nucleotide sequence ID" value="NZ_JBHSPA010000094.1"/>
</dbReference>
<feature type="domain" description="Solute-binding protein family 5" evidence="2">
    <location>
        <begin position="80"/>
        <end position="417"/>
    </location>
</feature>
<dbReference type="PIRSF" id="PIRSF002741">
    <property type="entry name" value="MppA"/>
    <property type="match status" value="1"/>
</dbReference>
<name>A0ABW1D8T8_9ACTN</name>
<accession>A0ABW1D8T8</accession>
<organism evidence="3 4">
    <name type="scientific">Nonomuraea insulae</name>
    <dbReference type="NCBI Taxonomy" id="1616787"/>
    <lineage>
        <taxon>Bacteria</taxon>
        <taxon>Bacillati</taxon>
        <taxon>Actinomycetota</taxon>
        <taxon>Actinomycetes</taxon>
        <taxon>Streptosporangiales</taxon>
        <taxon>Streptosporangiaceae</taxon>
        <taxon>Nonomuraea</taxon>
    </lineage>
</organism>
<evidence type="ECO:0000313" key="4">
    <source>
        <dbReference type="Proteomes" id="UP001596058"/>
    </source>
</evidence>
<dbReference type="InterPro" id="IPR000914">
    <property type="entry name" value="SBP_5_dom"/>
</dbReference>
<dbReference type="EMBL" id="JBHSPA010000094">
    <property type="protein sequence ID" value="MFC5833455.1"/>
    <property type="molecule type" value="Genomic_DNA"/>
</dbReference>
<evidence type="ECO:0000313" key="3">
    <source>
        <dbReference type="EMBL" id="MFC5833455.1"/>
    </source>
</evidence>
<dbReference type="Gene3D" id="3.10.105.10">
    <property type="entry name" value="Dipeptide-binding Protein, Domain 3"/>
    <property type="match status" value="1"/>
</dbReference>